<dbReference type="SUPFAM" id="SSF51430">
    <property type="entry name" value="NAD(P)-linked oxidoreductase"/>
    <property type="match status" value="1"/>
</dbReference>
<evidence type="ECO:0000256" key="2">
    <source>
        <dbReference type="PIRSR" id="PIRSR000097-1"/>
    </source>
</evidence>
<feature type="domain" description="NADP-dependent oxidoreductase" evidence="5">
    <location>
        <begin position="45"/>
        <end position="317"/>
    </location>
</feature>
<dbReference type="FunFam" id="3.20.20.100:FF:000002">
    <property type="entry name" value="2,5-diketo-D-gluconic acid reductase A"/>
    <property type="match status" value="1"/>
</dbReference>
<dbReference type="InterPro" id="IPR036812">
    <property type="entry name" value="NAD(P)_OxRdtase_dom_sf"/>
</dbReference>
<name>A0A6J2KI03_BOMMA</name>
<dbReference type="PIRSF" id="PIRSF000097">
    <property type="entry name" value="AKR"/>
    <property type="match status" value="1"/>
</dbReference>
<sequence length="340" mass="38762">MNIKRASGRPCPIERDLYEFSIPQSAELIVPTLQLSSGGNIPVVALGTWLGHRPKGKVVQVTNDTEQAVIYALEAGYTHIDTAYKYGIEDQVGRALTKKFSEGLKRESIFITTKLWNSFHEREQVVPALRKSLENLNLEYVDLYLIHWPIAMFENDTLLDNVDFLDTWRGMIDAKKLGLTKSIGISNFNQEQIQRIIDSGLEKPSALQIELNLNLQQPELFKFCRENDIVVMAYTPFGSLFPSKAQPDAPPPRIDDERLVGIAQKYNKTVPQVALRFLIELGAVVLPKSVHKERIEQNIQLFDFSLTPEEFNLLKSFDTGYRTLPQTKWSKHPDYPFQLA</sequence>
<evidence type="ECO:0000259" key="5">
    <source>
        <dbReference type="Pfam" id="PF00248"/>
    </source>
</evidence>
<dbReference type="AlphaFoldDB" id="A0A6J2KI03"/>
<dbReference type="PANTHER" id="PTHR11732">
    <property type="entry name" value="ALDO/KETO REDUCTASE"/>
    <property type="match status" value="1"/>
</dbReference>
<feature type="active site" description="Proton donor" evidence="2">
    <location>
        <position position="86"/>
    </location>
</feature>
<dbReference type="Proteomes" id="UP000504629">
    <property type="component" value="Unplaced"/>
</dbReference>
<organism evidence="6 7">
    <name type="scientific">Bombyx mandarina</name>
    <name type="common">Wild silk moth</name>
    <name type="synonym">Wild silkworm</name>
    <dbReference type="NCBI Taxonomy" id="7092"/>
    <lineage>
        <taxon>Eukaryota</taxon>
        <taxon>Metazoa</taxon>
        <taxon>Ecdysozoa</taxon>
        <taxon>Arthropoda</taxon>
        <taxon>Hexapoda</taxon>
        <taxon>Insecta</taxon>
        <taxon>Pterygota</taxon>
        <taxon>Neoptera</taxon>
        <taxon>Endopterygota</taxon>
        <taxon>Lepidoptera</taxon>
        <taxon>Glossata</taxon>
        <taxon>Ditrysia</taxon>
        <taxon>Bombycoidea</taxon>
        <taxon>Bombycidae</taxon>
        <taxon>Bombycinae</taxon>
        <taxon>Bombyx</taxon>
    </lineage>
</organism>
<dbReference type="Pfam" id="PF00248">
    <property type="entry name" value="Aldo_ket_red"/>
    <property type="match status" value="1"/>
</dbReference>
<reference evidence="7" key="1">
    <citation type="submission" date="2025-08" db="UniProtKB">
        <authorList>
            <consortium name="RefSeq"/>
        </authorList>
    </citation>
    <scope>IDENTIFICATION</scope>
    <source>
        <tissue evidence="7">Silk gland</tissue>
    </source>
</reference>
<dbReference type="RefSeq" id="XP_028039829.1">
    <property type="nucleotide sequence ID" value="XM_028184028.1"/>
</dbReference>
<dbReference type="InterPro" id="IPR018170">
    <property type="entry name" value="Aldo/ket_reductase_CS"/>
</dbReference>
<dbReference type="CDD" id="cd19116">
    <property type="entry name" value="AKR_AKR2E1-5"/>
    <property type="match status" value="1"/>
</dbReference>
<keyword evidence="6" id="KW-1185">Reference proteome</keyword>
<feature type="site" description="Lowers pKa of active site Tyr" evidence="4">
    <location>
        <position position="114"/>
    </location>
</feature>
<dbReference type="Gene3D" id="3.20.20.100">
    <property type="entry name" value="NADP-dependent oxidoreductase domain"/>
    <property type="match status" value="1"/>
</dbReference>
<dbReference type="PROSITE" id="PS00062">
    <property type="entry name" value="ALDOKETO_REDUCTASE_2"/>
    <property type="match status" value="1"/>
</dbReference>
<evidence type="ECO:0000313" key="6">
    <source>
        <dbReference type="Proteomes" id="UP000504629"/>
    </source>
</evidence>
<accession>A0A6J2KI03</accession>
<evidence type="ECO:0000256" key="1">
    <source>
        <dbReference type="ARBA" id="ARBA00023002"/>
    </source>
</evidence>
<dbReference type="InterPro" id="IPR023210">
    <property type="entry name" value="NADP_OxRdtase_dom"/>
</dbReference>
<proteinExistence type="predicted"/>
<dbReference type="GeneID" id="114250237"/>
<dbReference type="GO" id="GO:0016616">
    <property type="term" value="F:oxidoreductase activity, acting on the CH-OH group of donors, NAD or NADP as acceptor"/>
    <property type="evidence" value="ECO:0007669"/>
    <property type="project" value="UniProtKB-ARBA"/>
</dbReference>
<dbReference type="InterPro" id="IPR020471">
    <property type="entry name" value="AKR"/>
</dbReference>
<keyword evidence="1" id="KW-0560">Oxidoreductase</keyword>
<evidence type="ECO:0000313" key="7">
    <source>
        <dbReference type="RefSeq" id="XP_028039829.1"/>
    </source>
</evidence>
<evidence type="ECO:0000256" key="4">
    <source>
        <dbReference type="PIRSR" id="PIRSR000097-3"/>
    </source>
</evidence>
<evidence type="ECO:0000256" key="3">
    <source>
        <dbReference type="PIRSR" id="PIRSR000097-2"/>
    </source>
</evidence>
<dbReference type="InterPro" id="IPR044488">
    <property type="entry name" value="AKR2E"/>
</dbReference>
<dbReference type="PROSITE" id="PS00063">
    <property type="entry name" value="ALDOKETO_REDUCTASE_3"/>
    <property type="match status" value="1"/>
</dbReference>
<dbReference type="OrthoDB" id="416253at2759"/>
<gene>
    <name evidence="7" type="primary">LOC114250237</name>
</gene>
<protein>
    <submittedName>
        <fullName evidence="7">Aldo-keto reductase AKR2E4-like isoform X1</fullName>
    </submittedName>
</protein>
<dbReference type="PRINTS" id="PR00069">
    <property type="entry name" value="ALDKETRDTASE"/>
</dbReference>
<feature type="binding site" evidence="3">
    <location>
        <position position="147"/>
    </location>
    <ligand>
        <name>substrate</name>
    </ligand>
</feature>
<dbReference type="KEGG" id="bman:114250237"/>